<dbReference type="InterPro" id="IPR016156">
    <property type="entry name" value="FAD/NAD-linked_Rdtase_dimer_sf"/>
</dbReference>
<keyword evidence="10" id="KW-1185">Reference proteome</keyword>
<keyword evidence="6" id="KW-1015">Disulfide bond</keyword>
<keyword evidence="5" id="KW-0560">Oxidoreductase</keyword>
<dbReference type="Gene3D" id="3.50.50.60">
    <property type="entry name" value="FAD/NAD(P)-binding domain"/>
    <property type="match status" value="2"/>
</dbReference>
<dbReference type="InterPro" id="IPR046952">
    <property type="entry name" value="GSHR/TRXR-like"/>
</dbReference>
<dbReference type="Pfam" id="PF02852">
    <property type="entry name" value="Pyr_redox_dim"/>
    <property type="match status" value="1"/>
</dbReference>
<evidence type="ECO:0000256" key="5">
    <source>
        <dbReference type="ARBA" id="ARBA00023002"/>
    </source>
</evidence>
<dbReference type="PANTHER" id="PTHR42737:SF7">
    <property type="entry name" value="THIOREDOXIN-DISULFIDE REDUCTASE"/>
    <property type="match status" value="1"/>
</dbReference>
<evidence type="ECO:0000313" key="11">
    <source>
        <dbReference type="RefSeq" id="XP_013788867.1"/>
    </source>
</evidence>
<keyword evidence="7" id="KW-0676">Redox-active center</keyword>
<evidence type="ECO:0000256" key="2">
    <source>
        <dbReference type="ARBA" id="ARBA00007532"/>
    </source>
</evidence>
<feature type="domain" description="FAD/NAD(P)-binding" evidence="9">
    <location>
        <begin position="2"/>
        <end position="114"/>
    </location>
</feature>
<keyword evidence="3" id="KW-0285">Flavoprotein</keyword>
<dbReference type="PRINTS" id="PR00411">
    <property type="entry name" value="PNDRDTASEI"/>
</dbReference>
<comment type="cofactor">
    <cofactor evidence="1">
        <name>FAD</name>
        <dbReference type="ChEBI" id="CHEBI:57692"/>
    </cofactor>
</comment>
<keyword evidence="4" id="KW-0274">FAD</keyword>
<dbReference type="Gene3D" id="3.30.390.30">
    <property type="match status" value="1"/>
</dbReference>
<feature type="domain" description="Pyridine nucleotide-disulphide oxidoreductase dimerisation" evidence="8">
    <location>
        <begin position="134"/>
        <end position="245"/>
    </location>
</feature>
<evidence type="ECO:0000313" key="10">
    <source>
        <dbReference type="Proteomes" id="UP000694941"/>
    </source>
</evidence>
<evidence type="ECO:0000259" key="9">
    <source>
        <dbReference type="Pfam" id="PF07992"/>
    </source>
</evidence>
<evidence type="ECO:0000259" key="8">
    <source>
        <dbReference type="Pfam" id="PF02852"/>
    </source>
</evidence>
<dbReference type="PANTHER" id="PTHR42737">
    <property type="entry name" value="GLUTATHIONE REDUCTASE"/>
    <property type="match status" value="1"/>
</dbReference>
<dbReference type="Pfam" id="PF07992">
    <property type="entry name" value="Pyr_redox_2"/>
    <property type="match status" value="1"/>
</dbReference>
<dbReference type="GeneID" id="106472756"/>
<comment type="similarity">
    <text evidence="2">Belongs to the class-I pyridine nucleotide-disulfide oxidoreductase family.</text>
</comment>
<accession>A0ABM1BUF3</accession>
<evidence type="ECO:0000256" key="7">
    <source>
        <dbReference type="ARBA" id="ARBA00023284"/>
    </source>
</evidence>
<dbReference type="SUPFAM" id="SSF51905">
    <property type="entry name" value="FAD/NAD(P)-binding domain"/>
    <property type="match status" value="1"/>
</dbReference>
<gene>
    <name evidence="11" type="primary">LOC106472756</name>
</gene>
<evidence type="ECO:0000256" key="4">
    <source>
        <dbReference type="ARBA" id="ARBA00022827"/>
    </source>
</evidence>
<reference evidence="11" key="1">
    <citation type="submission" date="2025-08" db="UniProtKB">
        <authorList>
            <consortium name="RefSeq"/>
        </authorList>
    </citation>
    <scope>IDENTIFICATION</scope>
    <source>
        <tissue evidence="11">Muscle</tissue>
    </source>
</reference>
<evidence type="ECO:0000256" key="3">
    <source>
        <dbReference type="ARBA" id="ARBA00022630"/>
    </source>
</evidence>
<dbReference type="Proteomes" id="UP000694941">
    <property type="component" value="Unplaced"/>
</dbReference>
<dbReference type="RefSeq" id="XP_013788867.1">
    <property type="nucleotide sequence ID" value="XM_013933413.2"/>
</dbReference>
<evidence type="ECO:0000256" key="6">
    <source>
        <dbReference type="ARBA" id="ARBA00023157"/>
    </source>
</evidence>
<dbReference type="InterPro" id="IPR023753">
    <property type="entry name" value="FAD/NAD-binding_dom"/>
</dbReference>
<proteinExistence type="inferred from homology"/>
<dbReference type="SUPFAM" id="SSF55424">
    <property type="entry name" value="FAD/NAD-linked reductases, dimerisation (C-terminal) domain"/>
    <property type="match status" value="1"/>
</dbReference>
<dbReference type="InterPro" id="IPR004099">
    <property type="entry name" value="Pyr_nucl-diS_OxRdtase_dimer"/>
</dbReference>
<protein>
    <submittedName>
        <fullName evidence="11">Thioredoxin reductase 2, mitochondrial-like</fullName>
    </submittedName>
</protein>
<dbReference type="InterPro" id="IPR036188">
    <property type="entry name" value="FAD/NAD-bd_sf"/>
</dbReference>
<organism evidence="10 11">
    <name type="scientific">Limulus polyphemus</name>
    <name type="common">Atlantic horseshoe crab</name>
    <dbReference type="NCBI Taxonomy" id="6850"/>
    <lineage>
        <taxon>Eukaryota</taxon>
        <taxon>Metazoa</taxon>
        <taxon>Ecdysozoa</taxon>
        <taxon>Arthropoda</taxon>
        <taxon>Chelicerata</taxon>
        <taxon>Merostomata</taxon>
        <taxon>Xiphosura</taxon>
        <taxon>Limulidae</taxon>
        <taxon>Limulus</taxon>
    </lineage>
</organism>
<sequence length="261" mass="28855">MAQLVTGNMAVKGTKFLWKCLPVHVEKADRSQLRVKWKTEEGKTCDDVFDTVLFAVGRQAQTSRLNLDKVGVKTHPDSHKVLATNEQSSVSHIYAIGDVLQGKPELTPVAIKAGKLLARRLFENSKKQMDYENVATTVFTPLEYASVGLSEEKAVEKHGIQNLEIYHAFYKPLQYTLAERDASQCYLKAVCLREHPQKVIGLHMTGPHAGEVMQGFSAALKCGLNIELLEQTVGIHPTVAEEVVKLNISKRSGEDPTVTGC</sequence>
<evidence type="ECO:0000256" key="1">
    <source>
        <dbReference type="ARBA" id="ARBA00001974"/>
    </source>
</evidence>
<name>A0ABM1BUF3_LIMPO</name>